<dbReference type="Proteomes" id="UP001056588">
    <property type="component" value="Chromosome"/>
</dbReference>
<protein>
    <submittedName>
        <fullName evidence="8">CidA/LrgA family protein</fullName>
    </submittedName>
</protein>
<evidence type="ECO:0000256" key="7">
    <source>
        <dbReference type="SAM" id="Phobius"/>
    </source>
</evidence>
<dbReference type="RefSeq" id="WP_099090999.1">
    <property type="nucleotide sequence ID" value="NZ_CP093217.1"/>
</dbReference>
<gene>
    <name evidence="8" type="ORF">BTJ66_10985</name>
    <name evidence="9" type="ORF">MNY58_01845</name>
</gene>
<reference evidence="10" key="2">
    <citation type="submission" date="2017-10" db="EMBL/GenBank/DDBJ databases">
        <title>Staphylococcus edaphicus sp. nov., isolated in Antarctica, harbouring mecC gene and genomic islands essential in adaptation to extreme environment.</title>
        <authorList>
            <person name="Pantucek R."/>
            <person name="Sedlacek I."/>
            <person name="Indrakova A."/>
            <person name="Vrbovska V."/>
            <person name="Maslanova I."/>
            <person name="Kovarovic V."/>
            <person name="Svec P."/>
            <person name="Kralova S."/>
            <person name="Kristofova L."/>
            <person name="Keklakova J."/>
            <person name="Petras P."/>
            <person name="Doskar J."/>
        </authorList>
    </citation>
    <scope>NUCLEOTIDE SEQUENCE [LARGE SCALE GENOMIC DNA]</scope>
    <source>
        <strain evidence="10">CCM 5085</strain>
    </source>
</reference>
<keyword evidence="3 7" id="KW-0812">Transmembrane</keyword>
<reference evidence="9" key="4">
    <citation type="submission" date="2022-03" db="EMBL/GenBank/DDBJ databases">
        <title>Complete Genome Sequence of Staphylococcus edaphicus strain CCM 8731.</title>
        <authorList>
            <person name="Rimmer C.O."/>
            <person name="Thomas J.C."/>
        </authorList>
    </citation>
    <scope>NUCLEOTIDE SEQUENCE</scope>
    <source>
        <strain evidence="9">CCM 8731</strain>
    </source>
</reference>
<dbReference type="OrthoDB" id="3176438at2"/>
<name>A0A2C6WKJ0_9STAP</name>
<dbReference type="InterPro" id="IPR005538">
    <property type="entry name" value="LrgA/CidA"/>
</dbReference>
<evidence type="ECO:0000256" key="2">
    <source>
        <dbReference type="ARBA" id="ARBA00022475"/>
    </source>
</evidence>
<dbReference type="PANTHER" id="PTHR33931:SF2">
    <property type="entry name" value="HOLIN-LIKE PROTEIN CIDA"/>
    <property type="match status" value="1"/>
</dbReference>
<dbReference type="EMBL" id="CP093217">
    <property type="protein sequence ID" value="UQW81884.1"/>
    <property type="molecule type" value="Genomic_DNA"/>
</dbReference>
<feature type="transmembrane region" description="Helical" evidence="7">
    <location>
        <begin position="33"/>
        <end position="53"/>
    </location>
</feature>
<evidence type="ECO:0000313" key="11">
    <source>
        <dbReference type="Proteomes" id="UP001056588"/>
    </source>
</evidence>
<evidence type="ECO:0000256" key="3">
    <source>
        <dbReference type="ARBA" id="ARBA00022692"/>
    </source>
</evidence>
<evidence type="ECO:0000256" key="6">
    <source>
        <dbReference type="ARBA" id="ARBA00023136"/>
    </source>
</evidence>
<dbReference type="Proteomes" id="UP000223828">
    <property type="component" value="Unassembled WGS sequence"/>
</dbReference>
<dbReference type="EMBL" id="MRZN01000021">
    <property type="protein sequence ID" value="PHK48889.1"/>
    <property type="molecule type" value="Genomic_DNA"/>
</dbReference>
<evidence type="ECO:0000256" key="1">
    <source>
        <dbReference type="ARBA" id="ARBA00004651"/>
    </source>
</evidence>
<organism evidence="8 10">
    <name type="scientific">Staphylococcus edaphicus</name>
    <dbReference type="NCBI Taxonomy" id="1955013"/>
    <lineage>
        <taxon>Bacteria</taxon>
        <taxon>Bacillati</taxon>
        <taxon>Bacillota</taxon>
        <taxon>Bacilli</taxon>
        <taxon>Bacillales</taxon>
        <taxon>Staphylococcaceae</taxon>
        <taxon>Staphylococcus</taxon>
    </lineage>
</organism>
<keyword evidence="6 7" id="KW-0472">Membrane</keyword>
<keyword evidence="4" id="KW-0204">Cytolysis</keyword>
<dbReference type="Pfam" id="PF03788">
    <property type="entry name" value="LrgA"/>
    <property type="match status" value="1"/>
</dbReference>
<evidence type="ECO:0000256" key="5">
    <source>
        <dbReference type="ARBA" id="ARBA00022989"/>
    </source>
</evidence>
<dbReference type="GO" id="GO:0031640">
    <property type="term" value="P:killing of cells of another organism"/>
    <property type="evidence" value="ECO:0007669"/>
    <property type="project" value="UniProtKB-KW"/>
</dbReference>
<feature type="transmembrane region" description="Helical" evidence="7">
    <location>
        <begin position="65"/>
        <end position="88"/>
    </location>
</feature>
<dbReference type="PANTHER" id="PTHR33931">
    <property type="entry name" value="HOLIN-LIKE PROTEIN CIDA-RELATED"/>
    <property type="match status" value="1"/>
</dbReference>
<evidence type="ECO:0000313" key="8">
    <source>
        <dbReference type="EMBL" id="PHK48889.1"/>
    </source>
</evidence>
<dbReference type="AlphaFoldDB" id="A0A2C6WKJ0"/>
<evidence type="ECO:0000256" key="4">
    <source>
        <dbReference type="ARBA" id="ARBA00022852"/>
    </source>
</evidence>
<evidence type="ECO:0000313" key="10">
    <source>
        <dbReference type="Proteomes" id="UP000223828"/>
    </source>
</evidence>
<comment type="subcellular location">
    <subcellularLocation>
        <location evidence="1">Cell membrane</location>
        <topology evidence="1">Multi-pass membrane protein</topology>
    </subcellularLocation>
</comment>
<keyword evidence="5 7" id="KW-1133">Transmembrane helix</keyword>
<keyword evidence="2" id="KW-1003">Cell membrane</keyword>
<accession>A0A2C6WKJ0</accession>
<proteinExistence type="predicted"/>
<feature type="transmembrane region" description="Helical" evidence="7">
    <location>
        <begin position="7"/>
        <end position="27"/>
    </location>
</feature>
<evidence type="ECO:0000313" key="9">
    <source>
        <dbReference type="EMBL" id="UQW81884.1"/>
    </source>
</evidence>
<sequence length="128" mass="14216">MQLSKRVIKFLLQILLIMAITYVGSVIQRVLHIPIAGSIVGLVLFFLLLQLKVIPAKWVSEGSNFFLATMVFFFVPSVVGIMDVAPIININYILFFSMIILGTCCVALISGFIAEKMVKTARYGNETN</sequence>
<keyword evidence="11" id="KW-1185">Reference proteome</keyword>
<dbReference type="GO" id="GO:0005886">
    <property type="term" value="C:plasma membrane"/>
    <property type="evidence" value="ECO:0007669"/>
    <property type="project" value="UniProtKB-SubCell"/>
</dbReference>
<reference evidence="8" key="3">
    <citation type="submission" date="2017-10" db="EMBL/GenBank/DDBJ databases">
        <authorList>
            <person name="Vrbovska V."/>
            <person name="Kovarovic V."/>
            <person name="Indrakova A."/>
        </authorList>
    </citation>
    <scope>NUCLEOTIDE SEQUENCE</scope>
    <source>
        <strain evidence="8">CCM 8730</strain>
    </source>
</reference>
<feature type="transmembrane region" description="Helical" evidence="7">
    <location>
        <begin position="94"/>
        <end position="114"/>
    </location>
</feature>
<reference evidence="8" key="1">
    <citation type="journal article" date="2017" name="Appl. Environ. Microbiol.">
        <title>Staphylococcus edaphicus sp. nov., isolated in Antarctica, harbours mecC gene and genomic islands with suspected role in adaptation to extreme environment.</title>
        <authorList>
            <person name="Pantucek R."/>
            <person name="Sedlacek I."/>
            <person name="Indrakova A."/>
            <person name="Vrbovska V."/>
            <person name="Maslanova I."/>
            <person name="Kovarovic V."/>
            <person name="Svec P."/>
            <person name="Kralova S."/>
            <person name="Kristofova L."/>
            <person name="Keklakova J."/>
            <person name="Petras P."/>
            <person name="Doskar J."/>
        </authorList>
    </citation>
    <scope>NUCLEOTIDE SEQUENCE</scope>
    <source>
        <strain evidence="8">CCM 8730</strain>
    </source>
</reference>